<reference evidence="1" key="1">
    <citation type="submission" date="2020-05" db="EMBL/GenBank/DDBJ databases">
        <title>Mycena genomes resolve the evolution of fungal bioluminescence.</title>
        <authorList>
            <person name="Tsai I.J."/>
        </authorList>
    </citation>
    <scope>NUCLEOTIDE SEQUENCE</scope>
    <source>
        <strain evidence="1">CCC161011</strain>
    </source>
</reference>
<gene>
    <name evidence="1" type="ORF">MVEN_01978100</name>
</gene>
<organism evidence="1 2">
    <name type="scientific">Mycena venus</name>
    <dbReference type="NCBI Taxonomy" id="2733690"/>
    <lineage>
        <taxon>Eukaryota</taxon>
        <taxon>Fungi</taxon>
        <taxon>Dikarya</taxon>
        <taxon>Basidiomycota</taxon>
        <taxon>Agaricomycotina</taxon>
        <taxon>Agaricomycetes</taxon>
        <taxon>Agaricomycetidae</taxon>
        <taxon>Agaricales</taxon>
        <taxon>Marasmiineae</taxon>
        <taxon>Mycenaceae</taxon>
        <taxon>Mycena</taxon>
    </lineage>
</organism>
<accession>A0A8H6XEK4</accession>
<dbReference type="EMBL" id="JACAZI010000020">
    <property type="protein sequence ID" value="KAF7339019.1"/>
    <property type="molecule type" value="Genomic_DNA"/>
</dbReference>
<dbReference type="Proteomes" id="UP000620124">
    <property type="component" value="Unassembled WGS sequence"/>
</dbReference>
<keyword evidence="2" id="KW-1185">Reference proteome</keyword>
<comment type="caution">
    <text evidence="1">The sequence shown here is derived from an EMBL/GenBank/DDBJ whole genome shotgun (WGS) entry which is preliminary data.</text>
</comment>
<sequence>MQFISSLNQLHSIRALIFNEEKEVITIYPRRPRNTLIALHRELEPGHRLVSVSHPEPGVAPPMPDWATERLAVLHREVGATADMTAAEIARGPKLLLPSAARARAAPRCHPRVGAVCVDEADAAGTGSVPVSPERATTMEMLSDALKLIGYAWPPPLDLVGRLDGYAEAHRPALSANDFHEDSTIFLGVNMSVPFDDD</sequence>
<evidence type="ECO:0000313" key="2">
    <source>
        <dbReference type="Proteomes" id="UP000620124"/>
    </source>
</evidence>
<protein>
    <submittedName>
        <fullName evidence="1">Uncharacterized protein</fullName>
    </submittedName>
</protein>
<evidence type="ECO:0000313" key="1">
    <source>
        <dbReference type="EMBL" id="KAF7339019.1"/>
    </source>
</evidence>
<name>A0A8H6XEK4_9AGAR</name>
<dbReference type="AlphaFoldDB" id="A0A8H6XEK4"/>
<dbReference type="OrthoDB" id="2861608at2759"/>
<proteinExistence type="predicted"/>